<dbReference type="RefSeq" id="WP_148783083.1">
    <property type="nucleotide sequence ID" value="NZ_VNHU01000007.1"/>
</dbReference>
<keyword evidence="2" id="KW-1185">Reference proteome</keyword>
<gene>
    <name evidence="1" type="ORF">BD809_10790</name>
</gene>
<dbReference type="Pfam" id="PF13875">
    <property type="entry name" value="DUF4202"/>
    <property type="match status" value="1"/>
</dbReference>
<name>A0A5S5C192_9FLAO</name>
<accession>A0A5S5C192</accession>
<dbReference type="PANTHER" id="PTHR41729:SF1">
    <property type="entry name" value="GLUTAMYL-TRNA SYNTHETASE"/>
    <property type="match status" value="1"/>
</dbReference>
<sequence>MKQTSKIKLAYQHIDRENAEDPNKETINDLPVAKELVYGQRMTEALMQYFPEASEALKLAARAQHICRWQIPRDRFPMDRTGYLQWRTDLKKFHADKASSILYQLGYDKEVIERVSFLIQKKKLKRDEETQCLEDTICLVFLQYYFEDFLTKHTDDKIISILQKTWAKMSPRGQREALALDLSNKAQALIKQALNA</sequence>
<reference evidence="1 2" key="1">
    <citation type="submission" date="2019-07" db="EMBL/GenBank/DDBJ databases">
        <title>Genomic Encyclopedia of Archaeal and Bacterial Type Strains, Phase II (KMG-II): from individual species to whole genera.</title>
        <authorList>
            <person name="Goeker M."/>
        </authorList>
    </citation>
    <scope>NUCLEOTIDE SEQUENCE [LARGE SCALE GENOMIC DNA]</scope>
    <source>
        <strain evidence="1 2">DSM 17527</strain>
    </source>
</reference>
<dbReference type="EMBL" id="VNHU01000007">
    <property type="protein sequence ID" value="TYP72206.1"/>
    <property type="molecule type" value="Genomic_DNA"/>
</dbReference>
<comment type="caution">
    <text evidence="1">The sequence shown here is derived from an EMBL/GenBank/DDBJ whole genome shotgun (WGS) entry which is preliminary data.</text>
</comment>
<dbReference type="InterPro" id="IPR025255">
    <property type="entry name" value="DUF4202"/>
</dbReference>
<evidence type="ECO:0000313" key="1">
    <source>
        <dbReference type="EMBL" id="TYP72206.1"/>
    </source>
</evidence>
<organism evidence="1 2">
    <name type="scientific">Aquimarina intermedia</name>
    <dbReference type="NCBI Taxonomy" id="350814"/>
    <lineage>
        <taxon>Bacteria</taxon>
        <taxon>Pseudomonadati</taxon>
        <taxon>Bacteroidota</taxon>
        <taxon>Flavobacteriia</taxon>
        <taxon>Flavobacteriales</taxon>
        <taxon>Flavobacteriaceae</taxon>
        <taxon>Aquimarina</taxon>
    </lineage>
</organism>
<evidence type="ECO:0000313" key="2">
    <source>
        <dbReference type="Proteomes" id="UP000324376"/>
    </source>
</evidence>
<dbReference type="Proteomes" id="UP000324376">
    <property type="component" value="Unassembled WGS sequence"/>
</dbReference>
<dbReference type="PANTHER" id="PTHR41729">
    <property type="entry name" value="GLUTAMYL-TRNA SYNTHETASE"/>
    <property type="match status" value="1"/>
</dbReference>
<proteinExistence type="predicted"/>
<dbReference type="AlphaFoldDB" id="A0A5S5C192"/>
<dbReference type="OrthoDB" id="9799165at2"/>
<protein>
    <submittedName>
        <fullName evidence="1">Uncharacterized protein DUF4202</fullName>
    </submittedName>
</protein>